<proteinExistence type="inferred from homology"/>
<dbReference type="Proteomes" id="UP000838821">
    <property type="component" value="Unassembled WGS sequence"/>
</dbReference>
<keyword evidence="3" id="KW-0145">Chemotaxis</keyword>
<name>A0ABN8GUW2_9BACL</name>
<dbReference type="Gene3D" id="6.10.340.10">
    <property type="match status" value="1"/>
</dbReference>
<dbReference type="SUPFAM" id="SSF58104">
    <property type="entry name" value="Methyl-accepting chemotaxis protein (MCP) signaling domain"/>
    <property type="match status" value="1"/>
</dbReference>
<protein>
    <submittedName>
        <fullName evidence="14">Methyl-accepting chemotaxis protein McpA</fullName>
    </submittedName>
</protein>
<dbReference type="Pfam" id="PF00015">
    <property type="entry name" value="MCPsignal"/>
    <property type="match status" value="1"/>
</dbReference>
<dbReference type="PROSITE" id="PS50885">
    <property type="entry name" value="HAMP"/>
    <property type="match status" value="1"/>
</dbReference>
<dbReference type="InterPro" id="IPR003660">
    <property type="entry name" value="HAMP_dom"/>
</dbReference>
<dbReference type="PANTHER" id="PTHR32089:SF112">
    <property type="entry name" value="LYSOZYME-LIKE PROTEIN-RELATED"/>
    <property type="match status" value="1"/>
</dbReference>
<dbReference type="CDD" id="cd12912">
    <property type="entry name" value="PDC2_MCP_like"/>
    <property type="match status" value="1"/>
</dbReference>
<evidence type="ECO:0000313" key="14">
    <source>
        <dbReference type="EMBL" id="CAH1218885.1"/>
    </source>
</evidence>
<evidence type="ECO:0000256" key="5">
    <source>
        <dbReference type="ARBA" id="ARBA00022989"/>
    </source>
</evidence>
<keyword evidence="4 11" id="KW-0812">Transmembrane</keyword>
<dbReference type="RefSeq" id="WP_236290947.1">
    <property type="nucleotide sequence ID" value="NZ_CAKMMW010000017.1"/>
</dbReference>
<evidence type="ECO:0000313" key="15">
    <source>
        <dbReference type="Proteomes" id="UP000838821"/>
    </source>
</evidence>
<evidence type="ECO:0000256" key="7">
    <source>
        <dbReference type="ARBA" id="ARBA00023224"/>
    </source>
</evidence>
<sequence length="675" mass="73182">MNTQRGINVQGWVKAVSFTSFRARMTIMFLVIALVPMLFSTVFSSYYLKNVVNDEVHSKEESILKANVTAIDYSIQRQISILKEMLKYEEIKSGNEKEIIKTLLKFEQVNKDVEQYVYVNKDEMALTSAGQKISVSDRDYIKQAKQTKQPVSTDLLVSKTSGNNIIVLFVPMLDDKQNFIGGIFTPLTTSNLNVYTDTIQLGETGYGYLMSPSGGLLTYPSKELAGKNIADVLPKSEAAKLQETVLKEKSGTINFTGDDGVAREISFDTIPSTGWRLITNVVDDEVFGAVTTATHVSIWLAVITTIVVAAIALLVSTATTKPVLAITEAVKKMAAGDLTPRLTINRSDELGQLAENMNLMLDSFSDIVSKASFTAEQLGASSEELTAAATESVGISNRIVESMQEVFNASEGQLMGAEQTSIAMGEMAVGVQRIAESSSVVTEASHTSMMEVQQGRVAITQAVEQMKFINESVGKSAEDMRALEAYSQKIGEIVSVITEITNQTQLLSLNASIEAARAGEQGRGFAVVANEVKKLAEQSSSSAKDISELIREVQSSTSRAVQAMNNGVKDVEKGSELIDAAGQVFNRVTVAFEEISDQIQEVSAASQEMSAGTEEVSASMSEIVYMTKASHEHGQGISKGSEKQLAAMEEISASAEDLSQMAQELQESLSRFKTR</sequence>
<evidence type="ECO:0000256" key="6">
    <source>
        <dbReference type="ARBA" id="ARBA00023136"/>
    </source>
</evidence>
<evidence type="ECO:0000259" key="12">
    <source>
        <dbReference type="PROSITE" id="PS50111"/>
    </source>
</evidence>
<feature type="region of interest" description="Disordered" evidence="10">
    <location>
        <begin position="630"/>
        <end position="652"/>
    </location>
</feature>
<dbReference type="Pfam" id="PF02743">
    <property type="entry name" value="dCache_1"/>
    <property type="match status" value="1"/>
</dbReference>
<evidence type="ECO:0000256" key="4">
    <source>
        <dbReference type="ARBA" id="ARBA00022692"/>
    </source>
</evidence>
<comment type="subcellular location">
    <subcellularLocation>
        <location evidence="1">Cell membrane</location>
        <topology evidence="1">Multi-pass membrane protein</topology>
    </subcellularLocation>
</comment>
<dbReference type="InterPro" id="IPR033479">
    <property type="entry name" value="dCache_1"/>
</dbReference>
<dbReference type="PROSITE" id="PS50111">
    <property type="entry name" value="CHEMOTAXIS_TRANSDUC_2"/>
    <property type="match status" value="1"/>
</dbReference>
<dbReference type="EMBL" id="CAKMMW010000017">
    <property type="protein sequence ID" value="CAH1218885.1"/>
    <property type="molecule type" value="Genomic_DNA"/>
</dbReference>
<keyword evidence="5 11" id="KW-1133">Transmembrane helix</keyword>
<evidence type="ECO:0000256" key="9">
    <source>
        <dbReference type="PROSITE-ProRule" id="PRU00284"/>
    </source>
</evidence>
<evidence type="ECO:0000256" key="2">
    <source>
        <dbReference type="ARBA" id="ARBA00022475"/>
    </source>
</evidence>
<dbReference type="CDD" id="cd11386">
    <property type="entry name" value="MCP_signal"/>
    <property type="match status" value="1"/>
</dbReference>
<accession>A0ABN8GUW2</accession>
<evidence type="ECO:0000256" key="1">
    <source>
        <dbReference type="ARBA" id="ARBA00004651"/>
    </source>
</evidence>
<reference evidence="14" key="1">
    <citation type="submission" date="2022-01" db="EMBL/GenBank/DDBJ databases">
        <authorList>
            <person name="Criscuolo A."/>
        </authorList>
    </citation>
    <scope>NUCLEOTIDE SEQUENCE</scope>
    <source>
        <strain evidence="14">CIP111891</strain>
    </source>
</reference>
<feature type="domain" description="Methyl-accepting transducer" evidence="12">
    <location>
        <begin position="388"/>
        <end position="624"/>
    </location>
</feature>
<feature type="domain" description="HAMP" evidence="13">
    <location>
        <begin position="317"/>
        <end position="369"/>
    </location>
</feature>
<comment type="similarity">
    <text evidence="8">Belongs to the methyl-accepting chemotaxis (MCP) protein family.</text>
</comment>
<keyword evidence="2" id="KW-1003">Cell membrane</keyword>
<dbReference type="InterPro" id="IPR004089">
    <property type="entry name" value="MCPsignal_dom"/>
</dbReference>
<evidence type="ECO:0000256" key="10">
    <source>
        <dbReference type="SAM" id="MobiDB-lite"/>
    </source>
</evidence>
<dbReference type="SMART" id="SM00304">
    <property type="entry name" value="HAMP"/>
    <property type="match status" value="1"/>
</dbReference>
<gene>
    <name evidence="14" type="primary">mcpA</name>
    <name evidence="14" type="ORF">PAECIP111891_04805</name>
</gene>
<dbReference type="Gene3D" id="1.10.287.950">
    <property type="entry name" value="Methyl-accepting chemotaxis protein"/>
    <property type="match status" value="1"/>
</dbReference>
<dbReference type="CDD" id="cd06225">
    <property type="entry name" value="HAMP"/>
    <property type="match status" value="1"/>
</dbReference>
<dbReference type="PANTHER" id="PTHR32089">
    <property type="entry name" value="METHYL-ACCEPTING CHEMOTAXIS PROTEIN MCPB"/>
    <property type="match status" value="1"/>
</dbReference>
<keyword evidence="15" id="KW-1185">Reference proteome</keyword>
<evidence type="ECO:0000256" key="11">
    <source>
        <dbReference type="SAM" id="Phobius"/>
    </source>
</evidence>
<keyword evidence="7 9" id="KW-0807">Transducer</keyword>
<evidence type="ECO:0000259" key="13">
    <source>
        <dbReference type="PROSITE" id="PS50885"/>
    </source>
</evidence>
<comment type="caution">
    <text evidence="14">The sequence shown here is derived from an EMBL/GenBank/DDBJ whole genome shotgun (WGS) entry which is preliminary data.</text>
</comment>
<feature type="transmembrane region" description="Helical" evidence="11">
    <location>
        <begin position="296"/>
        <end position="315"/>
    </location>
</feature>
<evidence type="ECO:0000256" key="3">
    <source>
        <dbReference type="ARBA" id="ARBA00022500"/>
    </source>
</evidence>
<keyword evidence="6 11" id="KW-0472">Membrane</keyword>
<dbReference type="Pfam" id="PF00672">
    <property type="entry name" value="HAMP"/>
    <property type="match status" value="1"/>
</dbReference>
<evidence type="ECO:0000256" key="8">
    <source>
        <dbReference type="ARBA" id="ARBA00029447"/>
    </source>
</evidence>
<organism evidence="14 15">
    <name type="scientific">Paenibacillus allorhizoplanae</name>
    <dbReference type="NCBI Taxonomy" id="2905648"/>
    <lineage>
        <taxon>Bacteria</taxon>
        <taxon>Bacillati</taxon>
        <taxon>Bacillota</taxon>
        <taxon>Bacilli</taxon>
        <taxon>Bacillales</taxon>
        <taxon>Paenibacillaceae</taxon>
        <taxon>Paenibacillus</taxon>
    </lineage>
</organism>
<feature type="transmembrane region" description="Helical" evidence="11">
    <location>
        <begin position="27"/>
        <end position="48"/>
    </location>
</feature>
<dbReference type="Gene3D" id="3.30.450.20">
    <property type="entry name" value="PAS domain"/>
    <property type="match status" value="1"/>
</dbReference>
<dbReference type="SMART" id="SM00283">
    <property type="entry name" value="MA"/>
    <property type="match status" value="1"/>
</dbReference>